<proteinExistence type="predicted"/>
<feature type="transmembrane region" description="Helical" evidence="1">
    <location>
        <begin position="132"/>
        <end position="156"/>
    </location>
</feature>
<feature type="transmembrane region" description="Helical" evidence="1">
    <location>
        <begin position="163"/>
        <end position="187"/>
    </location>
</feature>
<comment type="caution">
    <text evidence="2">The sequence shown here is derived from an EMBL/GenBank/DDBJ whole genome shotgun (WGS) entry which is preliminary data.</text>
</comment>
<feature type="transmembrane region" description="Helical" evidence="1">
    <location>
        <begin position="251"/>
        <end position="269"/>
    </location>
</feature>
<feature type="transmembrane region" description="Helical" evidence="1">
    <location>
        <begin position="289"/>
        <end position="305"/>
    </location>
</feature>
<feature type="transmembrane region" description="Helical" evidence="1">
    <location>
        <begin position="317"/>
        <end position="333"/>
    </location>
</feature>
<keyword evidence="1" id="KW-0472">Membrane</keyword>
<keyword evidence="1" id="KW-0812">Transmembrane</keyword>
<evidence type="ECO:0000313" key="3">
    <source>
        <dbReference type="Proteomes" id="UP000034329"/>
    </source>
</evidence>
<evidence type="ECO:0000313" key="2">
    <source>
        <dbReference type="EMBL" id="KKU10858.1"/>
    </source>
</evidence>
<keyword evidence="1" id="KW-1133">Transmembrane helix</keyword>
<feature type="transmembrane region" description="Helical" evidence="1">
    <location>
        <begin position="193"/>
        <end position="218"/>
    </location>
</feature>
<sequence>MVKSGWMYPYGMGFWGANGHDGIWHIALAGSLARGSFEMPVFGGATLQNYHIGFDMLLAVLTRITSIPAVNLYFQILPVLFAFLIGYLVYEFVFLWQGSERPALLSTFFVYFGGSLGFLLGRGESTFWSQQAISTLINPPFALSLIFILLGLIFLLKKKKIPVVLCFGVLVQIKIYAGLLVLGSLLVAGIWEIFLGTLLVSLLLFLPFNRLSAGLLIFKPFWFLETMMSFGDRVGWTKFGEAMVNYKSGGVWLKAIPAYVAALAIFVIGNLGTRSVFLLRKVKKDSVNIFIYSIIGAGIVIPVFFLQRGTPWNTIQFFYYSLFFSGILAGVALSSVNRYILTAVILLTIPTSILTLRDVYVPGRPPAMLDRDELSALGFLSEQPEGVVLTYPFDAEKAKEAESSPPRPLYLYASTAYVSAFGKHPAFLEDEINLDITGYDWKSRRIEVENWYKEKDGAKAREFLRKNNIVYIYLLKDQKLPLNGAELSLTRAVENSSVTVYRVE</sequence>
<accession>A0A0G1PZG2</accession>
<gene>
    <name evidence="2" type="ORF">UX13_C0002G0013</name>
</gene>
<protein>
    <recommendedName>
        <fullName evidence="4">YYY membrane protein</fullName>
    </recommendedName>
</protein>
<feature type="transmembrane region" description="Helical" evidence="1">
    <location>
        <begin position="339"/>
        <end position="356"/>
    </location>
</feature>
<dbReference type="Proteomes" id="UP000034329">
    <property type="component" value="Unassembled WGS sequence"/>
</dbReference>
<evidence type="ECO:0000256" key="1">
    <source>
        <dbReference type="SAM" id="Phobius"/>
    </source>
</evidence>
<organism evidence="2 3">
    <name type="scientific">Candidatus Woesebacteria bacterium GW2011_GWB1_45_5</name>
    <dbReference type="NCBI Taxonomy" id="1618581"/>
    <lineage>
        <taxon>Bacteria</taxon>
        <taxon>Candidatus Woeseibacteriota</taxon>
    </lineage>
</organism>
<feature type="transmembrane region" description="Helical" evidence="1">
    <location>
        <begin position="72"/>
        <end position="90"/>
    </location>
</feature>
<reference evidence="2 3" key="1">
    <citation type="journal article" date="2015" name="Nature">
        <title>rRNA introns, odd ribosomes, and small enigmatic genomes across a large radiation of phyla.</title>
        <authorList>
            <person name="Brown C.T."/>
            <person name="Hug L.A."/>
            <person name="Thomas B.C."/>
            <person name="Sharon I."/>
            <person name="Castelle C.J."/>
            <person name="Singh A."/>
            <person name="Wilkins M.J."/>
            <person name="Williams K.H."/>
            <person name="Banfield J.F."/>
        </authorList>
    </citation>
    <scope>NUCLEOTIDE SEQUENCE [LARGE SCALE GENOMIC DNA]</scope>
</reference>
<name>A0A0G1PZG2_9BACT</name>
<evidence type="ECO:0008006" key="4">
    <source>
        <dbReference type="Google" id="ProtNLM"/>
    </source>
</evidence>
<feature type="transmembrane region" description="Helical" evidence="1">
    <location>
        <begin position="102"/>
        <end position="120"/>
    </location>
</feature>
<dbReference type="AlphaFoldDB" id="A0A0G1PZG2"/>
<dbReference type="EMBL" id="LCLA01000002">
    <property type="protein sequence ID" value="KKU10858.1"/>
    <property type="molecule type" value="Genomic_DNA"/>
</dbReference>